<reference evidence="3" key="1">
    <citation type="journal article" date="2023" name="Mol. Phylogenet. Evol.">
        <title>Genome-scale phylogeny and comparative genomics of the fungal order Sordariales.</title>
        <authorList>
            <person name="Hensen N."/>
            <person name="Bonometti L."/>
            <person name="Westerberg I."/>
            <person name="Brannstrom I.O."/>
            <person name="Guillou S."/>
            <person name="Cros-Aarteil S."/>
            <person name="Calhoun S."/>
            <person name="Haridas S."/>
            <person name="Kuo A."/>
            <person name="Mondo S."/>
            <person name="Pangilinan J."/>
            <person name="Riley R."/>
            <person name="LaButti K."/>
            <person name="Andreopoulos B."/>
            <person name="Lipzen A."/>
            <person name="Chen C."/>
            <person name="Yan M."/>
            <person name="Daum C."/>
            <person name="Ng V."/>
            <person name="Clum A."/>
            <person name="Steindorff A."/>
            <person name="Ohm R.A."/>
            <person name="Martin F."/>
            <person name="Silar P."/>
            <person name="Natvig D.O."/>
            <person name="Lalanne C."/>
            <person name="Gautier V."/>
            <person name="Ament-Velasquez S.L."/>
            <person name="Kruys A."/>
            <person name="Hutchinson M.I."/>
            <person name="Powell A.J."/>
            <person name="Barry K."/>
            <person name="Miller A.N."/>
            <person name="Grigoriev I.V."/>
            <person name="Debuchy R."/>
            <person name="Gladieux P."/>
            <person name="Hiltunen Thoren M."/>
            <person name="Johannesson H."/>
        </authorList>
    </citation>
    <scope>NUCLEOTIDE SEQUENCE</scope>
    <source>
        <strain evidence="3">CBS 508.74</strain>
    </source>
</reference>
<dbReference type="GeneID" id="89942106"/>
<name>A0AAN6T9N1_9PEZI</name>
<keyword evidence="4" id="KW-1185">Reference proteome</keyword>
<comment type="caution">
    <text evidence="3">The sequence shown here is derived from an EMBL/GenBank/DDBJ whole genome shotgun (WGS) entry which is preliminary data.</text>
</comment>
<evidence type="ECO:0000256" key="1">
    <source>
        <dbReference type="SAM" id="MobiDB-lite"/>
    </source>
</evidence>
<keyword evidence="2" id="KW-0732">Signal</keyword>
<feature type="signal peptide" evidence="2">
    <location>
        <begin position="1"/>
        <end position="21"/>
    </location>
</feature>
<dbReference type="RefSeq" id="XP_064667875.1">
    <property type="nucleotide sequence ID" value="XM_064817981.1"/>
</dbReference>
<proteinExistence type="predicted"/>
<feature type="chain" id="PRO_5042903816" description="Secreted protein" evidence="2">
    <location>
        <begin position="22"/>
        <end position="122"/>
    </location>
</feature>
<protein>
    <recommendedName>
        <fullName evidence="5">Secreted protein</fullName>
    </recommendedName>
</protein>
<gene>
    <name evidence="3" type="ORF">N656DRAFT_800200</name>
</gene>
<evidence type="ECO:0000313" key="3">
    <source>
        <dbReference type="EMBL" id="KAK4110305.1"/>
    </source>
</evidence>
<sequence length="122" mass="12695">MKTAILITMYSVLSGAGVVLGAPAASAPGPDAPGTSPAPGPHSHLLELRQGEWNPNRCPGGRDFAFCVPYMNVFNCPPISGPGGFPQPDGACVAMNNQICACWCTCNRAQCDAANLRVPDYC</sequence>
<dbReference type="AlphaFoldDB" id="A0AAN6T9N1"/>
<accession>A0AAN6T9N1</accession>
<feature type="region of interest" description="Disordered" evidence="1">
    <location>
        <begin position="26"/>
        <end position="45"/>
    </location>
</feature>
<organism evidence="3 4">
    <name type="scientific">Canariomyces notabilis</name>
    <dbReference type="NCBI Taxonomy" id="2074819"/>
    <lineage>
        <taxon>Eukaryota</taxon>
        <taxon>Fungi</taxon>
        <taxon>Dikarya</taxon>
        <taxon>Ascomycota</taxon>
        <taxon>Pezizomycotina</taxon>
        <taxon>Sordariomycetes</taxon>
        <taxon>Sordariomycetidae</taxon>
        <taxon>Sordariales</taxon>
        <taxon>Chaetomiaceae</taxon>
        <taxon>Canariomyces</taxon>
    </lineage>
</organism>
<evidence type="ECO:0008006" key="5">
    <source>
        <dbReference type="Google" id="ProtNLM"/>
    </source>
</evidence>
<evidence type="ECO:0000313" key="4">
    <source>
        <dbReference type="Proteomes" id="UP001302812"/>
    </source>
</evidence>
<dbReference type="EMBL" id="MU853351">
    <property type="protein sequence ID" value="KAK4110305.1"/>
    <property type="molecule type" value="Genomic_DNA"/>
</dbReference>
<reference evidence="3" key="2">
    <citation type="submission" date="2023-05" db="EMBL/GenBank/DDBJ databases">
        <authorList>
            <consortium name="Lawrence Berkeley National Laboratory"/>
            <person name="Steindorff A."/>
            <person name="Hensen N."/>
            <person name="Bonometti L."/>
            <person name="Westerberg I."/>
            <person name="Brannstrom I.O."/>
            <person name="Guillou S."/>
            <person name="Cros-Aarteil S."/>
            <person name="Calhoun S."/>
            <person name="Haridas S."/>
            <person name="Kuo A."/>
            <person name="Mondo S."/>
            <person name="Pangilinan J."/>
            <person name="Riley R."/>
            <person name="Labutti K."/>
            <person name="Andreopoulos B."/>
            <person name="Lipzen A."/>
            <person name="Chen C."/>
            <person name="Yanf M."/>
            <person name="Daum C."/>
            <person name="Ng V."/>
            <person name="Clum A."/>
            <person name="Ohm R."/>
            <person name="Martin F."/>
            <person name="Silar P."/>
            <person name="Natvig D."/>
            <person name="Lalanne C."/>
            <person name="Gautier V."/>
            <person name="Ament-Velasquez S.L."/>
            <person name="Kruys A."/>
            <person name="Hutchinson M.I."/>
            <person name="Powell A.J."/>
            <person name="Barry K."/>
            <person name="Miller A.N."/>
            <person name="Grigoriev I.V."/>
            <person name="Debuchy R."/>
            <person name="Gladieux P."/>
            <person name="Thoren M.H."/>
            <person name="Johannesson H."/>
        </authorList>
    </citation>
    <scope>NUCLEOTIDE SEQUENCE</scope>
    <source>
        <strain evidence="3">CBS 508.74</strain>
    </source>
</reference>
<feature type="compositionally biased region" description="Low complexity" evidence="1">
    <location>
        <begin position="26"/>
        <end position="37"/>
    </location>
</feature>
<dbReference type="Proteomes" id="UP001302812">
    <property type="component" value="Unassembled WGS sequence"/>
</dbReference>
<evidence type="ECO:0000256" key="2">
    <source>
        <dbReference type="SAM" id="SignalP"/>
    </source>
</evidence>